<organism evidence="2 3">
    <name type="scientific">Candidatus Nephthysia bennettiae</name>
    <dbReference type="NCBI Taxonomy" id="3127016"/>
    <lineage>
        <taxon>Bacteria</taxon>
        <taxon>Bacillati</taxon>
        <taxon>Candidatus Dormiibacterota</taxon>
        <taxon>Candidatus Dormibacteria</taxon>
        <taxon>Candidatus Dormibacterales</taxon>
        <taxon>Candidatus Dormibacteraceae</taxon>
        <taxon>Candidatus Nephthysia</taxon>
    </lineage>
</organism>
<dbReference type="EMBL" id="JAEKNR010000227">
    <property type="protein sequence ID" value="MBJ7600898.1"/>
    <property type="molecule type" value="Genomic_DNA"/>
</dbReference>
<dbReference type="InterPro" id="IPR006311">
    <property type="entry name" value="TAT_signal"/>
</dbReference>
<protein>
    <submittedName>
        <fullName evidence="2">Extracellular solute-binding protein</fullName>
    </submittedName>
</protein>
<keyword evidence="3" id="KW-1185">Reference proteome</keyword>
<evidence type="ECO:0000256" key="1">
    <source>
        <dbReference type="ARBA" id="ARBA00022729"/>
    </source>
</evidence>
<evidence type="ECO:0000313" key="2">
    <source>
        <dbReference type="EMBL" id="MBJ7600898.1"/>
    </source>
</evidence>
<dbReference type="InterPro" id="IPR006059">
    <property type="entry name" value="SBP"/>
</dbReference>
<dbReference type="SUPFAM" id="SSF53850">
    <property type="entry name" value="Periplasmic binding protein-like II"/>
    <property type="match status" value="1"/>
</dbReference>
<dbReference type="PANTHER" id="PTHR30222:SF17">
    <property type="entry name" value="SPERMIDINE_PUTRESCINE-BINDING PERIPLASMIC PROTEIN"/>
    <property type="match status" value="1"/>
</dbReference>
<accession>A0A934KD66</accession>
<dbReference type="Gene3D" id="3.40.190.10">
    <property type="entry name" value="Periplasmic binding protein-like II"/>
    <property type="match status" value="2"/>
</dbReference>
<name>A0A934KD66_9BACT</name>
<dbReference type="Proteomes" id="UP000612893">
    <property type="component" value="Unassembled WGS sequence"/>
</dbReference>
<evidence type="ECO:0000313" key="3">
    <source>
        <dbReference type="Proteomes" id="UP000612893"/>
    </source>
</evidence>
<comment type="caution">
    <text evidence="2">The sequence shown here is derived from an EMBL/GenBank/DDBJ whole genome shotgun (WGS) entry which is preliminary data.</text>
</comment>
<dbReference type="Pfam" id="PF13416">
    <property type="entry name" value="SBP_bac_8"/>
    <property type="match status" value="1"/>
</dbReference>
<dbReference type="AlphaFoldDB" id="A0A934KD66"/>
<sequence>MTYSGNVKRRDFLRNAGLATVGLAALPELIAACSSGGSSGTAKGTINFADVGVGDPGNWQTFKSSSGWGVHVITMGNDPAQVLNVLISGGGLTTYDVANTVGGYQQPLVSKNLIKPIDTSRIPNWASDTFIKQFLAEGTTGYDFISYQNKIYGVPSVMQGDSFAYFADKTGALDSYGALFDPHFKGFSALEDNYTTSGQKTALYLKASGQADIKDPANMTPAEIKTVVDFLIAKKKAGQFRTVWSSFQDAVDLMTRQDVLVIDCWEPMVFTLQPKGQNWVYAKPKEGFLLWSMAGYIVNNSKRAANEAGIYELFNFMLGGWYGAKITLLRGYMTNPQAPAYAKAHPQEFTAADAQKIETITTNVQTKFAQGGTWQNRWPTHVDVYESEWARFKAA</sequence>
<keyword evidence="1" id="KW-0732">Signal</keyword>
<dbReference type="PANTHER" id="PTHR30222">
    <property type="entry name" value="SPERMIDINE/PUTRESCINE-BINDING PERIPLASMIC PROTEIN"/>
    <property type="match status" value="1"/>
</dbReference>
<dbReference type="RefSeq" id="WP_338204887.1">
    <property type="nucleotide sequence ID" value="NZ_JAEKNR010000227.1"/>
</dbReference>
<gene>
    <name evidence="2" type="ORF">JF922_22870</name>
</gene>
<dbReference type="PROSITE" id="PS51318">
    <property type="entry name" value="TAT"/>
    <property type="match status" value="1"/>
</dbReference>
<reference evidence="2" key="1">
    <citation type="submission" date="2020-10" db="EMBL/GenBank/DDBJ databases">
        <title>Ca. Dormibacterota MAGs.</title>
        <authorList>
            <person name="Montgomery K."/>
        </authorList>
    </citation>
    <scope>NUCLEOTIDE SEQUENCE [LARGE SCALE GENOMIC DNA]</scope>
    <source>
        <strain evidence="2">SC8812_S17_10</strain>
    </source>
</reference>
<proteinExistence type="predicted"/>